<organism evidence="1 2">
    <name type="scientific">Melastoma candidum</name>
    <dbReference type="NCBI Taxonomy" id="119954"/>
    <lineage>
        <taxon>Eukaryota</taxon>
        <taxon>Viridiplantae</taxon>
        <taxon>Streptophyta</taxon>
        <taxon>Embryophyta</taxon>
        <taxon>Tracheophyta</taxon>
        <taxon>Spermatophyta</taxon>
        <taxon>Magnoliopsida</taxon>
        <taxon>eudicotyledons</taxon>
        <taxon>Gunneridae</taxon>
        <taxon>Pentapetalae</taxon>
        <taxon>rosids</taxon>
        <taxon>malvids</taxon>
        <taxon>Myrtales</taxon>
        <taxon>Melastomataceae</taxon>
        <taxon>Melastomatoideae</taxon>
        <taxon>Melastomateae</taxon>
        <taxon>Melastoma</taxon>
    </lineage>
</organism>
<gene>
    <name evidence="1" type="ORF">MLD38_000053</name>
</gene>
<dbReference type="EMBL" id="CM042880">
    <property type="protein sequence ID" value="KAI4387634.1"/>
    <property type="molecule type" value="Genomic_DNA"/>
</dbReference>
<name>A0ACB9SCS6_9MYRT</name>
<evidence type="ECO:0000313" key="2">
    <source>
        <dbReference type="Proteomes" id="UP001057402"/>
    </source>
</evidence>
<keyword evidence="2" id="KW-1185">Reference proteome</keyword>
<evidence type="ECO:0000313" key="1">
    <source>
        <dbReference type="EMBL" id="KAI4387634.1"/>
    </source>
</evidence>
<comment type="caution">
    <text evidence="1">The sequence shown here is derived from an EMBL/GenBank/DDBJ whole genome shotgun (WGS) entry which is preliminary data.</text>
</comment>
<sequence>MVEGQEKLKRNLSEKVMKQKSKKNGNNGSDNDPSVKKKKKNRLLVSVNVLGSSGPIRFVVSEDDPVSTIIQTSLKNYAREGRLPLLGIDINNFVLYGVAQSDALNPTEAIGMVGGRNFLLCKKQMHPQMTEARSEMISRKGSKSWKVWLNKSLSFKSWLQHQPLPLHVS</sequence>
<reference evidence="2" key="1">
    <citation type="journal article" date="2023" name="Front. Plant Sci.">
        <title>Chromosomal-level genome assembly of Melastoma candidum provides insights into trichome evolution.</title>
        <authorList>
            <person name="Zhong Y."/>
            <person name="Wu W."/>
            <person name="Sun C."/>
            <person name="Zou P."/>
            <person name="Liu Y."/>
            <person name="Dai S."/>
            <person name="Zhou R."/>
        </authorList>
    </citation>
    <scope>NUCLEOTIDE SEQUENCE [LARGE SCALE GENOMIC DNA]</scope>
</reference>
<protein>
    <submittedName>
        <fullName evidence="1">Uncharacterized protein</fullName>
    </submittedName>
</protein>
<proteinExistence type="predicted"/>
<dbReference type="Proteomes" id="UP001057402">
    <property type="component" value="Chromosome 1"/>
</dbReference>
<accession>A0ACB9SCS6</accession>